<dbReference type="AlphaFoldDB" id="A0A9N9QLV1"/>
<reference evidence="4" key="1">
    <citation type="submission" date="2022-01" db="EMBL/GenBank/DDBJ databases">
        <authorList>
            <person name="King R."/>
        </authorList>
    </citation>
    <scope>NUCLEOTIDE SEQUENCE</scope>
</reference>
<evidence type="ECO:0000259" key="3">
    <source>
        <dbReference type="SMART" id="SM01403"/>
    </source>
</evidence>
<accession>A0A9N9QLV1</accession>
<name>A0A9N9QLV1_9CUCU</name>
<gene>
    <name evidence="4" type="ORF">CEUTPL_LOCUS3588</name>
</gene>
<dbReference type="InterPro" id="IPR027486">
    <property type="entry name" value="Ribosomal_uS10_dom"/>
</dbReference>
<proteinExistence type="predicted"/>
<dbReference type="GO" id="GO:0005761">
    <property type="term" value="C:mitochondrial ribosome"/>
    <property type="evidence" value="ECO:0007669"/>
    <property type="project" value="InterPro"/>
</dbReference>
<dbReference type="InterPro" id="IPR027487">
    <property type="entry name" value="Ribosomal_mL48"/>
</dbReference>
<keyword evidence="1" id="KW-0689">Ribosomal protein</keyword>
<protein>
    <recommendedName>
        <fullName evidence="3">Small ribosomal subunit protein uS10 domain-containing protein</fullName>
    </recommendedName>
</protein>
<dbReference type="InterPro" id="IPR036838">
    <property type="entry name" value="Ribosomal_uS10_dom_sf"/>
</dbReference>
<sequence length="175" mass="20316">MSLLKKGLCGALRNLKCIRKYSNNLYEPDYLEGMKSKIPLYDTLNIQLRGYDYPVLESYQKYLHNLIKNMDINVEDCWAVPPQHLHISTYKPQSELIDSQYKLKLYDRTVQITDISSIQLPILYRVLEATIPVGVTVQVVPHEEYHEENRYVPDSELNKLKGELEEMGGPAKKKS</sequence>
<evidence type="ECO:0000256" key="1">
    <source>
        <dbReference type="ARBA" id="ARBA00022980"/>
    </source>
</evidence>
<evidence type="ECO:0000256" key="2">
    <source>
        <dbReference type="ARBA" id="ARBA00023274"/>
    </source>
</evidence>
<dbReference type="SUPFAM" id="SSF54999">
    <property type="entry name" value="Ribosomal protein S10"/>
    <property type="match status" value="1"/>
</dbReference>
<dbReference type="OrthoDB" id="5984298at2759"/>
<dbReference type="Pfam" id="PF00338">
    <property type="entry name" value="Ribosomal_S10"/>
    <property type="match status" value="1"/>
</dbReference>
<dbReference type="PANTHER" id="PTHR13473">
    <property type="entry name" value="MITOCHONDRIAL RIBOSOMAL PROTEIN L48"/>
    <property type="match status" value="1"/>
</dbReference>
<dbReference type="Gene3D" id="3.30.70.600">
    <property type="entry name" value="Ribosomal protein S10 domain"/>
    <property type="match status" value="1"/>
</dbReference>
<dbReference type="EMBL" id="OU892288">
    <property type="protein sequence ID" value="CAG9762917.1"/>
    <property type="molecule type" value="Genomic_DNA"/>
</dbReference>
<keyword evidence="2" id="KW-0687">Ribonucleoprotein</keyword>
<dbReference type="PANTHER" id="PTHR13473:SF0">
    <property type="entry name" value="LARGE RIBOSOMAL SUBUNIT PROTEIN ML48"/>
    <property type="match status" value="1"/>
</dbReference>
<evidence type="ECO:0000313" key="5">
    <source>
        <dbReference type="Proteomes" id="UP001152799"/>
    </source>
</evidence>
<organism evidence="4 5">
    <name type="scientific">Ceutorhynchus assimilis</name>
    <name type="common">cabbage seed weevil</name>
    <dbReference type="NCBI Taxonomy" id="467358"/>
    <lineage>
        <taxon>Eukaryota</taxon>
        <taxon>Metazoa</taxon>
        <taxon>Ecdysozoa</taxon>
        <taxon>Arthropoda</taxon>
        <taxon>Hexapoda</taxon>
        <taxon>Insecta</taxon>
        <taxon>Pterygota</taxon>
        <taxon>Neoptera</taxon>
        <taxon>Endopterygota</taxon>
        <taxon>Coleoptera</taxon>
        <taxon>Polyphaga</taxon>
        <taxon>Cucujiformia</taxon>
        <taxon>Curculionidae</taxon>
        <taxon>Ceutorhynchinae</taxon>
        <taxon>Ceutorhynchus</taxon>
    </lineage>
</organism>
<dbReference type="GO" id="GO:1990904">
    <property type="term" value="C:ribonucleoprotein complex"/>
    <property type="evidence" value="ECO:0007669"/>
    <property type="project" value="UniProtKB-KW"/>
</dbReference>
<keyword evidence="5" id="KW-1185">Reference proteome</keyword>
<feature type="domain" description="Small ribosomal subunit protein uS10" evidence="3">
    <location>
        <begin position="45"/>
        <end position="140"/>
    </location>
</feature>
<dbReference type="Proteomes" id="UP001152799">
    <property type="component" value="Chromosome 12"/>
</dbReference>
<dbReference type="SMART" id="SM01403">
    <property type="entry name" value="Ribosomal_S10"/>
    <property type="match status" value="1"/>
</dbReference>
<evidence type="ECO:0000313" key="4">
    <source>
        <dbReference type="EMBL" id="CAG9762917.1"/>
    </source>
</evidence>